<protein>
    <submittedName>
        <fullName evidence="1">Uncharacterized protein</fullName>
    </submittedName>
</protein>
<dbReference type="RefSeq" id="WP_190450465.1">
    <property type="nucleotide sequence ID" value="NZ_JAMPLM010000002.1"/>
</dbReference>
<reference evidence="1 2" key="1">
    <citation type="submission" date="2022-04" db="EMBL/GenBank/DDBJ databases">
        <title>Positive selection, recombination, and allopatry shape intraspecific diversity of widespread and dominant cyanobacteria.</title>
        <authorList>
            <person name="Wei J."/>
            <person name="Shu W."/>
            <person name="Hu C."/>
        </authorList>
    </citation>
    <scope>NUCLEOTIDE SEQUENCE [LARGE SCALE GENOMIC DNA]</scope>
    <source>
        <strain evidence="1 2">AS-A4</strain>
    </source>
</reference>
<evidence type="ECO:0000313" key="2">
    <source>
        <dbReference type="Proteomes" id="UP001476950"/>
    </source>
</evidence>
<dbReference type="Proteomes" id="UP001476950">
    <property type="component" value="Unassembled WGS sequence"/>
</dbReference>
<sequence length="74" mass="8162">MILTGSDRPSPLTNQAWLQVLLPLRKTKFALKNKFGLVRDGAAPLALRPKVSAITNPTTLSIRKYCLQPCPFAL</sequence>
<keyword evidence="2" id="KW-1185">Reference proteome</keyword>
<comment type="caution">
    <text evidence="1">The sequence shown here is derived from an EMBL/GenBank/DDBJ whole genome shotgun (WGS) entry which is preliminary data.</text>
</comment>
<dbReference type="EMBL" id="JAMPLM010000002">
    <property type="protein sequence ID" value="MEP1057517.1"/>
    <property type="molecule type" value="Genomic_DNA"/>
</dbReference>
<proteinExistence type="predicted"/>
<accession>A0ABV0KE70</accession>
<evidence type="ECO:0000313" key="1">
    <source>
        <dbReference type="EMBL" id="MEP1057517.1"/>
    </source>
</evidence>
<organism evidence="1 2">
    <name type="scientific">Stenomitos frigidus AS-A4</name>
    <dbReference type="NCBI Taxonomy" id="2933935"/>
    <lineage>
        <taxon>Bacteria</taxon>
        <taxon>Bacillati</taxon>
        <taxon>Cyanobacteriota</taxon>
        <taxon>Cyanophyceae</taxon>
        <taxon>Leptolyngbyales</taxon>
        <taxon>Leptolyngbyaceae</taxon>
        <taxon>Stenomitos</taxon>
    </lineage>
</organism>
<gene>
    <name evidence="1" type="ORF">NDI38_03645</name>
</gene>
<name>A0ABV0KE70_9CYAN</name>